<dbReference type="AlphaFoldDB" id="A0A915HG03"/>
<keyword evidence="1" id="KW-1185">Reference proteome</keyword>
<evidence type="ECO:0000313" key="1">
    <source>
        <dbReference type="Proteomes" id="UP000887565"/>
    </source>
</evidence>
<sequence length="109" mass="12427">MKSRLTDPLIELLNFTVLPIYKLAIRDRTQLDPDLALPPIPHEVNDVWIERVAADQPLRDRTYQGTHYRYLPSTILSLLQVDGDWFRCLTTCMPLAALLASPCSATEYA</sequence>
<dbReference type="Proteomes" id="UP000887565">
    <property type="component" value="Unplaced"/>
</dbReference>
<name>A0A915HG03_ROMCU</name>
<protein>
    <submittedName>
        <fullName evidence="2">Uncharacterized protein</fullName>
    </submittedName>
</protein>
<evidence type="ECO:0000313" key="2">
    <source>
        <dbReference type="WBParaSite" id="nRc.2.0.1.t00538-RA"/>
    </source>
</evidence>
<proteinExistence type="predicted"/>
<organism evidence="1 2">
    <name type="scientific">Romanomermis culicivorax</name>
    <name type="common">Nematode worm</name>
    <dbReference type="NCBI Taxonomy" id="13658"/>
    <lineage>
        <taxon>Eukaryota</taxon>
        <taxon>Metazoa</taxon>
        <taxon>Ecdysozoa</taxon>
        <taxon>Nematoda</taxon>
        <taxon>Enoplea</taxon>
        <taxon>Dorylaimia</taxon>
        <taxon>Mermithida</taxon>
        <taxon>Mermithoidea</taxon>
        <taxon>Mermithidae</taxon>
        <taxon>Romanomermis</taxon>
    </lineage>
</organism>
<dbReference type="WBParaSite" id="nRc.2.0.1.t00538-RA">
    <property type="protein sequence ID" value="nRc.2.0.1.t00538-RA"/>
    <property type="gene ID" value="nRc.2.0.1.g00538"/>
</dbReference>
<accession>A0A915HG03</accession>
<reference evidence="2" key="1">
    <citation type="submission" date="2022-11" db="UniProtKB">
        <authorList>
            <consortium name="WormBaseParasite"/>
        </authorList>
    </citation>
    <scope>IDENTIFICATION</scope>
</reference>